<comment type="subcellular location">
    <subcellularLocation>
        <location evidence="2">Lipid droplet</location>
    </subcellularLocation>
    <subcellularLocation>
        <location evidence="1">Mitochondrion</location>
    </subcellularLocation>
</comment>
<keyword evidence="8" id="KW-1185">Reference proteome</keyword>
<evidence type="ECO:0000313" key="8">
    <source>
        <dbReference type="Proteomes" id="UP001377567"/>
    </source>
</evidence>
<feature type="domain" description="Enoyl reductase (ER)" evidence="6">
    <location>
        <begin position="15"/>
        <end position="366"/>
    </location>
</feature>
<dbReference type="PANTHER" id="PTHR11695">
    <property type="entry name" value="ALCOHOL DEHYDROGENASE RELATED"/>
    <property type="match status" value="1"/>
</dbReference>
<dbReference type="Proteomes" id="UP001377567">
    <property type="component" value="Unassembled WGS sequence"/>
</dbReference>
<dbReference type="Gene3D" id="3.40.50.720">
    <property type="entry name" value="NAD(P)-binding Rossmann-like Domain"/>
    <property type="match status" value="1"/>
</dbReference>
<reference evidence="7 8" key="1">
    <citation type="journal article" date="2023" name="Elife">
        <title>Identification of key yeast species and microbe-microbe interactions impacting larval growth of Drosophila in the wild.</title>
        <authorList>
            <person name="Mure A."/>
            <person name="Sugiura Y."/>
            <person name="Maeda R."/>
            <person name="Honda K."/>
            <person name="Sakurai N."/>
            <person name="Takahashi Y."/>
            <person name="Watada M."/>
            <person name="Katoh T."/>
            <person name="Gotoh A."/>
            <person name="Gotoh Y."/>
            <person name="Taniguchi I."/>
            <person name="Nakamura K."/>
            <person name="Hayashi T."/>
            <person name="Katayama T."/>
            <person name="Uemura T."/>
            <person name="Hattori Y."/>
        </authorList>
    </citation>
    <scope>NUCLEOTIDE SEQUENCE [LARGE SCALE GENOMIC DNA]</scope>
    <source>
        <strain evidence="7 8">KH-74</strain>
    </source>
</reference>
<evidence type="ECO:0000256" key="5">
    <source>
        <dbReference type="ARBA" id="ARBA00038249"/>
    </source>
</evidence>
<dbReference type="PANTHER" id="PTHR11695:SF294">
    <property type="entry name" value="RETICULON-4-INTERACTING PROTEIN 1, MITOCHONDRIAL"/>
    <property type="match status" value="1"/>
</dbReference>
<dbReference type="SUPFAM" id="SSF51735">
    <property type="entry name" value="NAD(P)-binding Rossmann-fold domains"/>
    <property type="match status" value="1"/>
</dbReference>
<proteinExistence type="inferred from homology"/>
<protein>
    <recommendedName>
        <fullName evidence="6">Enoyl reductase (ER) domain-containing protein</fullName>
    </recommendedName>
</protein>
<dbReference type="InterPro" id="IPR011032">
    <property type="entry name" value="GroES-like_sf"/>
</dbReference>
<evidence type="ECO:0000256" key="4">
    <source>
        <dbReference type="ARBA" id="ARBA00023128"/>
    </source>
</evidence>
<dbReference type="EMBL" id="BTGD01000006">
    <property type="protein sequence ID" value="GMM56103.1"/>
    <property type="molecule type" value="Genomic_DNA"/>
</dbReference>
<keyword evidence="4" id="KW-0496">Mitochondrion</keyword>
<dbReference type="SUPFAM" id="SSF50129">
    <property type="entry name" value="GroES-like"/>
    <property type="match status" value="1"/>
</dbReference>
<accession>A0AAV5RXE8</accession>
<evidence type="ECO:0000256" key="2">
    <source>
        <dbReference type="ARBA" id="ARBA00004502"/>
    </source>
</evidence>
<dbReference type="SMART" id="SM00829">
    <property type="entry name" value="PKS_ER"/>
    <property type="match status" value="1"/>
</dbReference>
<dbReference type="AlphaFoldDB" id="A0AAV5RXE8"/>
<organism evidence="7 8">
    <name type="scientific">Maudiozyma humilis</name>
    <name type="common">Sour dough yeast</name>
    <name type="synonym">Kazachstania humilis</name>
    <dbReference type="NCBI Taxonomy" id="51915"/>
    <lineage>
        <taxon>Eukaryota</taxon>
        <taxon>Fungi</taxon>
        <taxon>Dikarya</taxon>
        <taxon>Ascomycota</taxon>
        <taxon>Saccharomycotina</taxon>
        <taxon>Saccharomycetes</taxon>
        <taxon>Saccharomycetales</taxon>
        <taxon>Saccharomycetaceae</taxon>
        <taxon>Maudiozyma</taxon>
    </lineage>
</organism>
<name>A0AAV5RXE8_MAUHU</name>
<keyword evidence="3" id="KW-0551">Lipid droplet</keyword>
<comment type="similarity">
    <text evidence="5">Belongs to the YIM1 family.</text>
</comment>
<evidence type="ECO:0000256" key="3">
    <source>
        <dbReference type="ARBA" id="ARBA00022677"/>
    </source>
</evidence>
<dbReference type="InterPro" id="IPR020843">
    <property type="entry name" value="ER"/>
</dbReference>
<dbReference type="InterPro" id="IPR013154">
    <property type="entry name" value="ADH-like_N"/>
</dbReference>
<dbReference type="InterPro" id="IPR036291">
    <property type="entry name" value="NAD(P)-bd_dom_sf"/>
</dbReference>
<gene>
    <name evidence="7" type="ORF">DAKH74_027190</name>
</gene>
<dbReference type="Pfam" id="PF13602">
    <property type="entry name" value="ADH_zinc_N_2"/>
    <property type="match status" value="1"/>
</dbReference>
<comment type="caution">
    <text evidence="7">The sequence shown here is derived from an EMBL/GenBank/DDBJ whole genome shotgun (WGS) entry which is preliminary data.</text>
</comment>
<dbReference type="GO" id="GO:0005739">
    <property type="term" value="C:mitochondrion"/>
    <property type="evidence" value="ECO:0007669"/>
    <property type="project" value="UniProtKB-SubCell"/>
</dbReference>
<dbReference type="InterPro" id="IPR050700">
    <property type="entry name" value="YIM1/Zinc_Alcohol_DH_Fams"/>
</dbReference>
<dbReference type="GO" id="GO:0005811">
    <property type="term" value="C:lipid droplet"/>
    <property type="evidence" value="ECO:0007669"/>
    <property type="project" value="UniProtKB-SubCell"/>
</dbReference>
<dbReference type="Gene3D" id="3.90.180.10">
    <property type="entry name" value="Medium-chain alcohol dehydrogenases, catalytic domain"/>
    <property type="match status" value="1"/>
</dbReference>
<dbReference type="GO" id="GO:0016491">
    <property type="term" value="F:oxidoreductase activity"/>
    <property type="evidence" value="ECO:0007669"/>
    <property type="project" value="InterPro"/>
</dbReference>
<evidence type="ECO:0000313" key="7">
    <source>
        <dbReference type="EMBL" id="GMM56103.1"/>
    </source>
</evidence>
<evidence type="ECO:0000259" key="6">
    <source>
        <dbReference type="SMART" id="SM00829"/>
    </source>
</evidence>
<sequence length="370" mass="41604">MTQTEWKQVSFVNRDTPLTITSEEIDLDTCFKEDEIVVEVHSAALNPADVFLHKSAYVRLSSSKPKGTGVDYSGVIVRRGAKVDPKWAVGDKVNGDCWVIYGAHGTVSNYLIFSPMAHPAIAHMAKVPEKTLSANPGASEFDVAAAWPLVFGTAYAAIFHPKRDWSKINNVLVLGASTGVGNSFVQIVKNHLKVKNVVGVCNENSIEYNKQFGFDYLVSYNNGKTLENVREVMKTKLDNEKFDVIFDSCGSTDFLPVMDEFLKKWDTGAYYSTVVGDVSNDYQNVNPLALLRRRLFVEPFRRFKPWRSYNYYFNMCAEDPEVMALANKMIESGEYVPQIDSVFSFENFRQAFDKLETGKAKGKVVIEIKN</sequence>
<dbReference type="Pfam" id="PF08240">
    <property type="entry name" value="ADH_N"/>
    <property type="match status" value="1"/>
</dbReference>
<evidence type="ECO:0000256" key="1">
    <source>
        <dbReference type="ARBA" id="ARBA00004173"/>
    </source>
</evidence>